<sequence length="98" mass="10539">MPLAEAARSGPVVDGRRQRPGDWPPAQRTAFANDVDGLVAVTAASNGAKSDEDPAAWLPSQDPCGYVTHWVRIKKKYNLSVDRAEHDAIASVLTKCPV</sequence>
<dbReference type="Proteomes" id="UP001595859">
    <property type="component" value="Unassembled WGS sequence"/>
</dbReference>
<gene>
    <name evidence="2" type="ORF">ACFPCV_26695</name>
</gene>
<evidence type="ECO:0000313" key="2">
    <source>
        <dbReference type="EMBL" id="MFC4857098.1"/>
    </source>
</evidence>
<evidence type="ECO:0000256" key="1">
    <source>
        <dbReference type="SAM" id="MobiDB-lite"/>
    </source>
</evidence>
<feature type="region of interest" description="Disordered" evidence="1">
    <location>
        <begin position="1"/>
        <end position="29"/>
    </location>
</feature>
<dbReference type="EMBL" id="JBHSIS010000017">
    <property type="protein sequence ID" value="MFC4857098.1"/>
    <property type="molecule type" value="Genomic_DNA"/>
</dbReference>
<comment type="caution">
    <text evidence="2">The sequence shown here is derived from an EMBL/GenBank/DDBJ whole genome shotgun (WGS) entry which is preliminary data.</text>
</comment>
<dbReference type="RefSeq" id="WP_378059088.1">
    <property type="nucleotide sequence ID" value="NZ_JBHSIS010000017.1"/>
</dbReference>
<reference evidence="3" key="1">
    <citation type="journal article" date="2019" name="Int. J. Syst. Evol. Microbiol.">
        <title>The Global Catalogue of Microorganisms (GCM) 10K type strain sequencing project: providing services to taxonomists for standard genome sequencing and annotation.</title>
        <authorList>
            <consortium name="The Broad Institute Genomics Platform"/>
            <consortium name="The Broad Institute Genome Sequencing Center for Infectious Disease"/>
            <person name="Wu L."/>
            <person name="Ma J."/>
        </authorList>
    </citation>
    <scope>NUCLEOTIDE SEQUENCE [LARGE SCALE GENOMIC DNA]</scope>
    <source>
        <strain evidence="3">ZS-22-S1</strain>
    </source>
</reference>
<keyword evidence="3" id="KW-1185">Reference proteome</keyword>
<evidence type="ECO:0000313" key="3">
    <source>
        <dbReference type="Proteomes" id="UP001595859"/>
    </source>
</evidence>
<proteinExistence type="predicted"/>
<protein>
    <recommendedName>
        <fullName evidence="4">DUF1524 domain-containing protein</fullName>
    </recommendedName>
</protein>
<accession>A0ABV9S8D6</accession>
<organism evidence="2 3">
    <name type="scientific">Actinophytocola glycyrrhizae</name>
    <dbReference type="NCBI Taxonomy" id="2044873"/>
    <lineage>
        <taxon>Bacteria</taxon>
        <taxon>Bacillati</taxon>
        <taxon>Actinomycetota</taxon>
        <taxon>Actinomycetes</taxon>
        <taxon>Pseudonocardiales</taxon>
        <taxon>Pseudonocardiaceae</taxon>
    </lineage>
</organism>
<evidence type="ECO:0008006" key="4">
    <source>
        <dbReference type="Google" id="ProtNLM"/>
    </source>
</evidence>
<name>A0ABV9S8D6_9PSEU</name>